<keyword evidence="3 4" id="KW-0663">Pyridoxal phosphate</keyword>
<evidence type="ECO:0000256" key="4">
    <source>
        <dbReference type="RuleBase" id="RU004508"/>
    </source>
</evidence>
<protein>
    <submittedName>
        <fullName evidence="5">dTDP-4-amino-4,6-dideoxygalactose transaminase</fullName>
    </submittedName>
</protein>
<evidence type="ECO:0000313" key="6">
    <source>
        <dbReference type="Proteomes" id="UP000182114"/>
    </source>
</evidence>
<feature type="modified residue" description="N6-(pyridoxal phosphate)lysine" evidence="3">
    <location>
        <position position="185"/>
    </location>
</feature>
<keyword evidence="6" id="KW-1185">Reference proteome</keyword>
<dbReference type="PANTHER" id="PTHR30244">
    <property type="entry name" value="TRANSAMINASE"/>
    <property type="match status" value="1"/>
</dbReference>
<dbReference type="GO" id="GO:0000271">
    <property type="term" value="P:polysaccharide biosynthetic process"/>
    <property type="evidence" value="ECO:0007669"/>
    <property type="project" value="TreeGrafter"/>
</dbReference>
<organism evidence="5 6">
    <name type="scientific">Cellulophaga baltica</name>
    <dbReference type="NCBI Taxonomy" id="76594"/>
    <lineage>
        <taxon>Bacteria</taxon>
        <taxon>Pseudomonadati</taxon>
        <taxon>Bacteroidota</taxon>
        <taxon>Flavobacteriia</taxon>
        <taxon>Flavobacteriales</taxon>
        <taxon>Flavobacteriaceae</taxon>
        <taxon>Cellulophaga</taxon>
    </lineage>
</organism>
<comment type="similarity">
    <text evidence="1 4">Belongs to the DegT/DnrJ/EryC1 family.</text>
</comment>
<dbReference type="GO" id="GO:0008483">
    <property type="term" value="F:transaminase activity"/>
    <property type="evidence" value="ECO:0007669"/>
    <property type="project" value="TreeGrafter"/>
</dbReference>
<dbReference type="InterPro" id="IPR015421">
    <property type="entry name" value="PyrdxlP-dep_Trfase_major"/>
</dbReference>
<reference evidence="6" key="1">
    <citation type="submission" date="2016-10" db="EMBL/GenBank/DDBJ databases">
        <authorList>
            <person name="Varghese N."/>
            <person name="Submissions S."/>
        </authorList>
    </citation>
    <scope>NUCLEOTIDE SEQUENCE [LARGE SCALE GENOMIC DNA]</scope>
    <source>
        <strain evidence="6">DSM 24729</strain>
    </source>
</reference>
<dbReference type="Gene3D" id="3.40.640.10">
    <property type="entry name" value="Type I PLP-dependent aspartate aminotransferase-like (Major domain)"/>
    <property type="match status" value="1"/>
</dbReference>
<dbReference type="CDD" id="cd00616">
    <property type="entry name" value="AHBA_syn"/>
    <property type="match status" value="1"/>
</dbReference>
<dbReference type="InterPro" id="IPR015424">
    <property type="entry name" value="PyrdxlP-dep_Trfase"/>
</dbReference>
<dbReference type="PANTHER" id="PTHR30244:SF34">
    <property type="entry name" value="DTDP-4-AMINO-4,6-DIDEOXYGALACTOSE TRANSAMINASE"/>
    <property type="match status" value="1"/>
</dbReference>
<dbReference type="PIRSF" id="PIRSF000390">
    <property type="entry name" value="PLP_StrS"/>
    <property type="match status" value="1"/>
</dbReference>
<evidence type="ECO:0000256" key="2">
    <source>
        <dbReference type="PIRSR" id="PIRSR000390-1"/>
    </source>
</evidence>
<sequence length="397" mass="43773">MPGFELFGDAERKEVNDVLDSGVLMRYGFDGARNDWKAVKLEKLLAERMQTKYAQLVSSGTAALSVALVSAGVGAGDEVIMPTFTFVATFEAILAVGAIPVLVDVDETLGLNAKAVENAITERTKAIMPVHMCGSMVDLNPLLKLCAKHDLVLVEDACQAIGGSYDNKPLGSIGDIGCFSFDYVKTITCGEGGGLITNNKEFYTHADHYSDHGHDHIGKDRGAEGHPFLGYNYRISELHAAVGVAQIQRLDEFLATQKKYYTILEDALKTIPEITFRKIPEGGVQNYSFISFFLPTEQLAKTAHTSLGQHGVDASFYWYDNNWHYHTKWDHLKELKSLNQFSETIERAVYTSEAKDFSASDQVLSRTISCLIKLSWTEEQVQARAKAMIAAIKAVLV</sequence>
<dbReference type="SUPFAM" id="SSF53383">
    <property type="entry name" value="PLP-dependent transferases"/>
    <property type="match status" value="1"/>
</dbReference>
<dbReference type="InterPro" id="IPR000653">
    <property type="entry name" value="DegT/StrS_aminotransferase"/>
</dbReference>
<dbReference type="GO" id="GO:0030170">
    <property type="term" value="F:pyridoxal phosphate binding"/>
    <property type="evidence" value="ECO:0007669"/>
    <property type="project" value="TreeGrafter"/>
</dbReference>
<dbReference type="InterPro" id="IPR015422">
    <property type="entry name" value="PyrdxlP-dep_Trfase_small"/>
</dbReference>
<proteinExistence type="inferred from homology"/>
<dbReference type="EMBL" id="FNBD01000006">
    <property type="protein sequence ID" value="SDE99154.1"/>
    <property type="molecule type" value="Genomic_DNA"/>
</dbReference>
<gene>
    <name evidence="5" type="ORF">SAMN04487992_10642</name>
</gene>
<dbReference type="AlphaFoldDB" id="A0A1G7HFS1"/>
<dbReference type="Gene3D" id="3.90.1150.10">
    <property type="entry name" value="Aspartate Aminotransferase, domain 1"/>
    <property type="match status" value="1"/>
</dbReference>
<evidence type="ECO:0000256" key="3">
    <source>
        <dbReference type="PIRSR" id="PIRSR000390-2"/>
    </source>
</evidence>
<feature type="active site" description="Proton acceptor" evidence="2">
    <location>
        <position position="185"/>
    </location>
</feature>
<dbReference type="Pfam" id="PF01041">
    <property type="entry name" value="DegT_DnrJ_EryC1"/>
    <property type="match status" value="1"/>
</dbReference>
<name>A0A1G7HFS1_9FLAO</name>
<evidence type="ECO:0000313" key="5">
    <source>
        <dbReference type="EMBL" id="SDE99154.1"/>
    </source>
</evidence>
<dbReference type="eggNOG" id="COG0399">
    <property type="taxonomic scope" value="Bacteria"/>
</dbReference>
<dbReference type="RefSeq" id="WP_074538423.1">
    <property type="nucleotide sequence ID" value="NZ_FNBD01000006.1"/>
</dbReference>
<evidence type="ECO:0000256" key="1">
    <source>
        <dbReference type="ARBA" id="ARBA00037999"/>
    </source>
</evidence>
<accession>A0A1G7HFS1</accession>
<dbReference type="Proteomes" id="UP000182114">
    <property type="component" value="Unassembled WGS sequence"/>
</dbReference>